<feature type="transmembrane region" description="Helical" evidence="1">
    <location>
        <begin position="20"/>
        <end position="40"/>
    </location>
</feature>
<gene>
    <name evidence="2" type="ORF">HYG87_06680</name>
</gene>
<dbReference type="AlphaFoldDB" id="A0A8T8K4H9"/>
<feature type="transmembrane region" description="Helical" evidence="1">
    <location>
        <begin position="170"/>
        <end position="193"/>
    </location>
</feature>
<keyword evidence="3" id="KW-1185">Reference proteome</keyword>
<dbReference type="InterPro" id="IPR002749">
    <property type="entry name" value="DUF63"/>
</dbReference>
<proteinExistence type="predicted"/>
<protein>
    <submittedName>
        <fullName evidence="2">DUF63 family protein</fullName>
    </submittedName>
</protein>
<feature type="transmembrane region" description="Helical" evidence="1">
    <location>
        <begin position="52"/>
        <end position="71"/>
    </location>
</feature>
<keyword evidence="1" id="KW-0472">Membrane</keyword>
<feature type="transmembrane region" description="Helical" evidence="1">
    <location>
        <begin position="139"/>
        <end position="158"/>
    </location>
</feature>
<dbReference type="Proteomes" id="UP000681041">
    <property type="component" value="Chromosome"/>
</dbReference>
<feature type="transmembrane region" description="Helical" evidence="1">
    <location>
        <begin position="83"/>
        <end position="104"/>
    </location>
</feature>
<evidence type="ECO:0000256" key="1">
    <source>
        <dbReference type="SAM" id="Phobius"/>
    </source>
</evidence>
<evidence type="ECO:0000313" key="2">
    <source>
        <dbReference type="EMBL" id="QUH23466.1"/>
    </source>
</evidence>
<dbReference type="PANTHER" id="PTHR40700">
    <property type="entry name" value="HYPOTHETICAL MEMBRANE PROTEIN, CONSERVED, DUF63 FAMILY"/>
    <property type="match status" value="1"/>
</dbReference>
<dbReference type="KEGG" id="meme:HYG87_06680"/>
<feature type="transmembrane region" description="Helical" evidence="1">
    <location>
        <begin position="205"/>
        <end position="227"/>
    </location>
</feature>
<dbReference type="OrthoDB" id="84937at2157"/>
<dbReference type="Pfam" id="PF01889">
    <property type="entry name" value="DUF63"/>
    <property type="match status" value="1"/>
</dbReference>
<name>A0A8T8K4H9_9EURY</name>
<organism evidence="2 3">
    <name type="scientific">Methanobacterium alkalithermotolerans</name>
    <dbReference type="NCBI Taxonomy" id="2731220"/>
    <lineage>
        <taxon>Archaea</taxon>
        <taxon>Methanobacteriati</taxon>
        <taxon>Methanobacteriota</taxon>
        <taxon>Methanomada group</taxon>
        <taxon>Methanobacteria</taxon>
        <taxon>Methanobacteriales</taxon>
        <taxon>Methanobacteriaceae</taxon>
        <taxon>Methanobacterium</taxon>
    </lineage>
</organism>
<dbReference type="GeneID" id="64820435"/>
<keyword evidence="1" id="KW-0812">Transmembrane</keyword>
<sequence>MLEQISQFIQEHFLYLQPGYTLLNTIVFGLILGLVVLGLIKMFKWIDKDPQDLFLPLIPFIFLGSSTRALVDNGIYPLNLLLVTPGIYVLVGILTLLVLFGTILLEKRTGRDYRQVMFLMGMILCLPNIFNMGHINFQAFAAIIGIWLLFTAPFFLLGKKWKLLSDKFNLAALSAHLFDASSTFVAVDYYGYWEQHVLPAALTDMMGTAFIMFPLKIGVILGTIYFIDSEIEDKTIKNMLKLAIFILGLAPGLRNFLSLIMAT</sequence>
<feature type="transmembrane region" description="Helical" evidence="1">
    <location>
        <begin position="116"/>
        <end position="133"/>
    </location>
</feature>
<dbReference type="PANTHER" id="PTHR40700:SF1">
    <property type="entry name" value="DUF63 DOMAIN-CONTAINING PROTEIN"/>
    <property type="match status" value="1"/>
</dbReference>
<evidence type="ECO:0000313" key="3">
    <source>
        <dbReference type="Proteomes" id="UP000681041"/>
    </source>
</evidence>
<feature type="transmembrane region" description="Helical" evidence="1">
    <location>
        <begin position="239"/>
        <end position="262"/>
    </location>
</feature>
<dbReference type="RefSeq" id="WP_211532423.1">
    <property type="nucleotide sequence ID" value="NZ_CP058560.1"/>
</dbReference>
<keyword evidence="1" id="KW-1133">Transmembrane helix</keyword>
<accession>A0A8T8K4H9</accession>
<dbReference type="EMBL" id="CP058560">
    <property type="protein sequence ID" value="QUH23466.1"/>
    <property type="molecule type" value="Genomic_DNA"/>
</dbReference>
<reference evidence="2" key="1">
    <citation type="submission" date="2020-07" db="EMBL/GenBank/DDBJ databases">
        <title>Methanobacterium. sp. MethCan genome.</title>
        <authorList>
            <person name="Postec A."/>
            <person name="Quemeneur M."/>
        </authorList>
    </citation>
    <scope>NUCLEOTIDE SEQUENCE</scope>
    <source>
        <strain evidence="2">MethCAN</strain>
    </source>
</reference>